<gene>
    <name evidence="11" type="ORF">NQ315_013099</name>
</gene>
<organism evidence="11 12">
    <name type="scientific">Exocentrus adspersus</name>
    <dbReference type="NCBI Taxonomy" id="1586481"/>
    <lineage>
        <taxon>Eukaryota</taxon>
        <taxon>Metazoa</taxon>
        <taxon>Ecdysozoa</taxon>
        <taxon>Arthropoda</taxon>
        <taxon>Hexapoda</taxon>
        <taxon>Insecta</taxon>
        <taxon>Pterygota</taxon>
        <taxon>Neoptera</taxon>
        <taxon>Endopterygota</taxon>
        <taxon>Coleoptera</taxon>
        <taxon>Polyphaga</taxon>
        <taxon>Cucujiformia</taxon>
        <taxon>Chrysomeloidea</taxon>
        <taxon>Cerambycidae</taxon>
        <taxon>Lamiinae</taxon>
        <taxon>Acanthocinini</taxon>
        <taxon>Exocentrus</taxon>
    </lineage>
</organism>
<comment type="function">
    <text evidence="2">Catalyzes the oxidation of either pyridoxine 5'-phosphate (PNP) or pyridoxamine 5'-phosphate (PMP) into pyridoxal 5'-phosphate (PLP).</text>
</comment>
<comment type="cofactor">
    <cofactor evidence="1">
        <name>FMN</name>
        <dbReference type="ChEBI" id="CHEBI:58210"/>
    </cofactor>
</comment>
<dbReference type="GO" id="GO:0008615">
    <property type="term" value="P:pyridoxine biosynthetic process"/>
    <property type="evidence" value="ECO:0007669"/>
    <property type="project" value="InterPro"/>
</dbReference>
<evidence type="ECO:0000256" key="6">
    <source>
        <dbReference type="ARBA" id="ARBA00012801"/>
    </source>
</evidence>
<name>A0AAV8VWI6_9CUCU</name>
<comment type="caution">
    <text evidence="11">The sequence shown here is derived from an EMBL/GenBank/DDBJ whole genome shotgun (WGS) entry which is preliminary data.</text>
</comment>
<evidence type="ECO:0000256" key="2">
    <source>
        <dbReference type="ARBA" id="ARBA00003691"/>
    </source>
</evidence>
<keyword evidence="9" id="KW-0560">Oxidoreductase</keyword>
<dbReference type="Proteomes" id="UP001159042">
    <property type="component" value="Unassembled WGS sequence"/>
</dbReference>
<sequence length="269" mass="31151">MLANKSCILQQLSQTVKWPLLTSFARKLCNRNFSHCIGENANTGGKYKISKRTTCIAMDESGLAYIDTDKNGNALKLLKDWMEEFKIFGKYSALVFNLATADRHGNVSNRNVVLRDIKDDYMVFATNNSSKKAQQIKDNPKVSACFLWSYVKDEKHINRQVRLEGSATAMSHEESLKYYEEEPLYCKIRSYICQQDKVVNWDNLKVEHDKLLKEVKENDKELPMPPCYAAYRIIPTSFDFYFAWDNNIADRVVFVKQSGNEWEFHHVAA</sequence>
<dbReference type="Pfam" id="PF01243">
    <property type="entry name" value="PNPOx_N"/>
    <property type="match status" value="1"/>
</dbReference>
<evidence type="ECO:0000256" key="8">
    <source>
        <dbReference type="ARBA" id="ARBA00022643"/>
    </source>
</evidence>
<dbReference type="InterPro" id="IPR000659">
    <property type="entry name" value="Pyridox_Oxase"/>
</dbReference>
<dbReference type="EC" id="1.4.3.5" evidence="6"/>
<dbReference type="PANTHER" id="PTHR10851">
    <property type="entry name" value="PYRIDOXINE-5-PHOSPHATE OXIDASE"/>
    <property type="match status" value="1"/>
</dbReference>
<dbReference type="SUPFAM" id="SSF50475">
    <property type="entry name" value="FMN-binding split barrel"/>
    <property type="match status" value="1"/>
</dbReference>
<keyword evidence="8" id="KW-0288">FMN</keyword>
<evidence type="ECO:0000313" key="11">
    <source>
        <dbReference type="EMBL" id="KAJ8918594.1"/>
    </source>
</evidence>
<dbReference type="GO" id="GO:0010181">
    <property type="term" value="F:FMN binding"/>
    <property type="evidence" value="ECO:0007669"/>
    <property type="project" value="InterPro"/>
</dbReference>
<evidence type="ECO:0000256" key="7">
    <source>
        <dbReference type="ARBA" id="ARBA00022630"/>
    </source>
</evidence>
<comment type="pathway">
    <text evidence="4">Cofactor metabolism; pyridoxal 5'-phosphate salvage; pyridoxal 5'-phosphate from pyridoxine 5'-phosphate: step 1/1.</text>
</comment>
<dbReference type="InterPro" id="IPR011576">
    <property type="entry name" value="Pyridox_Oxase_N"/>
</dbReference>
<keyword evidence="7" id="KW-0285">Flavoprotein</keyword>
<evidence type="ECO:0000256" key="5">
    <source>
        <dbReference type="ARBA" id="ARBA00007301"/>
    </source>
</evidence>
<dbReference type="EMBL" id="JANEYG010000024">
    <property type="protein sequence ID" value="KAJ8918594.1"/>
    <property type="molecule type" value="Genomic_DNA"/>
</dbReference>
<dbReference type="PANTHER" id="PTHR10851:SF4">
    <property type="entry name" value="PYRIDOXAL 5'-PHOSPHATE SYNTHASE"/>
    <property type="match status" value="1"/>
</dbReference>
<dbReference type="Gene3D" id="2.30.110.10">
    <property type="entry name" value="Electron Transport, Fmn-binding Protein, Chain A"/>
    <property type="match status" value="1"/>
</dbReference>
<accession>A0AAV8VWI6</accession>
<proteinExistence type="inferred from homology"/>
<comment type="similarity">
    <text evidence="5">Belongs to the pyridoxamine 5'-phosphate oxidase family.</text>
</comment>
<reference evidence="11 12" key="1">
    <citation type="journal article" date="2023" name="Insect Mol. Biol.">
        <title>Genome sequencing provides insights into the evolution of gene families encoding plant cell wall-degrading enzymes in longhorned beetles.</title>
        <authorList>
            <person name="Shin N.R."/>
            <person name="Okamura Y."/>
            <person name="Kirsch R."/>
            <person name="Pauchet Y."/>
        </authorList>
    </citation>
    <scope>NUCLEOTIDE SEQUENCE [LARGE SCALE GENOMIC DNA]</scope>
    <source>
        <strain evidence="11">EAD_L_NR</strain>
    </source>
</reference>
<evidence type="ECO:0000259" key="10">
    <source>
        <dbReference type="Pfam" id="PF01243"/>
    </source>
</evidence>
<dbReference type="GO" id="GO:0004733">
    <property type="term" value="F:pyridoxamine phosphate oxidase activity"/>
    <property type="evidence" value="ECO:0007669"/>
    <property type="project" value="UniProtKB-EC"/>
</dbReference>
<comment type="pathway">
    <text evidence="3">Cofactor metabolism; pyridoxal 5'-phosphate salvage; pyridoxal 5'-phosphate from pyridoxamine 5'-phosphate: step 1/1.</text>
</comment>
<evidence type="ECO:0000256" key="3">
    <source>
        <dbReference type="ARBA" id="ARBA00004738"/>
    </source>
</evidence>
<evidence type="ECO:0000256" key="4">
    <source>
        <dbReference type="ARBA" id="ARBA00005037"/>
    </source>
</evidence>
<evidence type="ECO:0000256" key="9">
    <source>
        <dbReference type="ARBA" id="ARBA00023002"/>
    </source>
</evidence>
<evidence type="ECO:0000256" key="1">
    <source>
        <dbReference type="ARBA" id="ARBA00001917"/>
    </source>
</evidence>
<keyword evidence="12" id="KW-1185">Reference proteome</keyword>
<evidence type="ECO:0000313" key="12">
    <source>
        <dbReference type="Proteomes" id="UP001159042"/>
    </source>
</evidence>
<dbReference type="InterPro" id="IPR012349">
    <property type="entry name" value="Split_barrel_FMN-bd"/>
</dbReference>
<dbReference type="AlphaFoldDB" id="A0AAV8VWI6"/>
<feature type="domain" description="Pyridoxamine 5'-phosphate oxidase N-terminal" evidence="10">
    <location>
        <begin position="94"/>
        <end position="184"/>
    </location>
</feature>
<protein>
    <recommendedName>
        <fullName evidence="6">pyridoxal 5'-phosphate synthase</fullName>
        <ecNumber evidence="6">1.4.3.5</ecNumber>
    </recommendedName>
</protein>